<name>A0A9P4GX23_9PLEO</name>
<accession>A0A9P4GX23</accession>
<sequence length="364" mass="42068">MSQTTKTPATCTICTERLKKHATDHICNACMKNASDKAMQLPAIEFKEAKLRGGRRGKHRDEPKPLYRLDVTYGAFKSYFHLAQSGNDLDDLKGVFSLEDYKTQEEVEMNSGSIWRGDYIANVRDCASSNLEDRYKCWLEIHHRALSALEGYMISKKLFSKRRAGEEPVRQQLINLWAILPMDLSFCGVSKQEQERMVKWLSNAEHRKKQATDRFLDQLVTRFCLNDDGALTKRLKLVDVLGYRKPPFHSAVLESKVYPLLVKRRLLQTQILFWPAIFKENVSELFDGSNCNFMPFDVQPSLYCGLQKPDMVVLTCKNQHSSDGYETVVLWEKGLAGEVIDTWKPIRSRQFEITLQEGFFRYRG</sequence>
<evidence type="ECO:0000313" key="1">
    <source>
        <dbReference type="EMBL" id="KAF2023090.1"/>
    </source>
</evidence>
<organism evidence="1 2">
    <name type="scientific">Setomelanomma holmii</name>
    <dbReference type="NCBI Taxonomy" id="210430"/>
    <lineage>
        <taxon>Eukaryota</taxon>
        <taxon>Fungi</taxon>
        <taxon>Dikarya</taxon>
        <taxon>Ascomycota</taxon>
        <taxon>Pezizomycotina</taxon>
        <taxon>Dothideomycetes</taxon>
        <taxon>Pleosporomycetidae</taxon>
        <taxon>Pleosporales</taxon>
        <taxon>Pleosporineae</taxon>
        <taxon>Phaeosphaeriaceae</taxon>
        <taxon>Setomelanomma</taxon>
    </lineage>
</organism>
<gene>
    <name evidence="1" type="ORF">EK21DRAFT_95197</name>
</gene>
<keyword evidence="2" id="KW-1185">Reference proteome</keyword>
<reference evidence="1" key="1">
    <citation type="journal article" date="2020" name="Stud. Mycol.">
        <title>101 Dothideomycetes genomes: a test case for predicting lifestyles and emergence of pathogens.</title>
        <authorList>
            <person name="Haridas S."/>
            <person name="Albert R."/>
            <person name="Binder M."/>
            <person name="Bloem J."/>
            <person name="Labutti K."/>
            <person name="Salamov A."/>
            <person name="Andreopoulos B."/>
            <person name="Baker S."/>
            <person name="Barry K."/>
            <person name="Bills G."/>
            <person name="Bluhm B."/>
            <person name="Cannon C."/>
            <person name="Castanera R."/>
            <person name="Culley D."/>
            <person name="Daum C."/>
            <person name="Ezra D."/>
            <person name="Gonzalez J."/>
            <person name="Henrissat B."/>
            <person name="Kuo A."/>
            <person name="Liang C."/>
            <person name="Lipzen A."/>
            <person name="Lutzoni F."/>
            <person name="Magnuson J."/>
            <person name="Mondo S."/>
            <person name="Nolan M."/>
            <person name="Ohm R."/>
            <person name="Pangilinan J."/>
            <person name="Park H.-J."/>
            <person name="Ramirez L."/>
            <person name="Alfaro M."/>
            <person name="Sun H."/>
            <person name="Tritt A."/>
            <person name="Yoshinaga Y."/>
            <person name="Zwiers L.-H."/>
            <person name="Turgeon B."/>
            <person name="Goodwin S."/>
            <person name="Spatafora J."/>
            <person name="Crous P."/>
            <person name="Grigoriev I."/>
        </authorList>
    </citation>
    <scope>NUCLEOTIDE SEQUENCE</scope>
    <source>
        <strain evidence="1">CBS 110217</strain>
    </source>
</reference>
<comment type="caution">
    <text evidence="1">The sequence shown here is derived from an EMBL/GenBank/DDBJ whole genome shotgun (WGS) entry which is preliminary data.</text>
</comment>
<dbReference type="EMBL" id="ML978382">
    <property type="protein sequence ID" value="KAF2023090.1"/>
    <property type="molecule type" value="Genomic_DNA"/>
</dbReference>
<dbReference type="AlphaFoldDB" id="A0A9P4GX23"/>
<evidence type="ECO:0000313" key="2">
    <source>
        <dbReference type="Proteomes" id="UP000799777"/>
    </source>
</evidence>
<proteinExistence type="predicted"/>
<protein>
    <submittedName>
        <fullName evidence="1">Uncharacterized protein</fullName>
    </submittedName>
</protein>
<dbReference type="Proteomes" id="UP000799777">
    <property type="component" value="Unassembled WGS sequence"/>
</dbReference>